<evidence type="ECO:0000313" key="8">
    <source>
        <dbReference type="EMBL" id="KIX10236.1"/>
    </source>
</evidence>
<keyword evidence="1" id="KW-0479">Metal-binding</keyword>
<dbReference type="AlphaFoldDB" id="A0A0D2J3E6"/>
<keyword evidence="2" id="KW-0805">Transcription regulation</keyword>
<feature type="compositionally biased region" description="Low complexity" evidence="6">
    <location>
        <begin position="174"/>
        <end position="187"/>
    </location>
</feature>
<dbReference type="GO" id="GO:0005634">
    <property type="term" value="C:nucleus"/>
    <property type="evidence" value="ECO:0007669"/>
    <property type="project" value="TreeGrafter"/>
</dbReference>
<evidence type="ECO:0000256" key="5">
    <source>
        <dbReference type="ARBA" id="ARBA00023242"/>
    </source>
</evidence>
<dbReference type="GO" id="GO:0000981">
    <property type="term" value="F:DNA-binding transcription factor activity, RNA polymerase II-specific"/>
    <property type="evidence" value="ECO:0007669"/>
    <property type="project" value="InterPro"/>
</dbReference>
<protein>
    <submittedName>
        <fullName evidence="8">Rhinocladiella mackenziei CBS 650.93 unplaced genomic scaffold supercont1.1, whole genome shotgun sequence</fullName>
    </submittedName>
</protein>
<dbReference type="GO" id="GO:0008270">
    <property type="term" value="F:zinc ion binding"/>
    <property type="evidence" value="ECO:0007669"/>
    <property type="project" value="InterPro"/>
</dbReference>
<dbReference type="OrthoDB" id="39175at2759"/>
<keyword evidence="3" id="KW-0238">DNA-binding</keyword>
<dbReference type="Pfam" id="PF00172">
    <property type="entry name" value="Zn_clus"/>
    <property type="match status" value="1"/>
</dbReference>
<dbReference type="InterPro" id="IPR036864">
    <property type="entry name" value="Zn2-C6_fun-type_DNA-bd_sf"/>
</dbReference>
<keyword evidence="9" id="KW-1185">Reference proteome</keyword>
<evidence type="ECO:0000256" key="4">
    <source>
        <dbReference type="ARBA" id="ARBA00023163"/>
    </source>
</evidence>
<dbReference type="GO" id="GO:0000978">
    <property type="term" value="F:RNA polymerase II cis-regulatory region sequence-specific DNA binding"/>
    <property type="evidence" value="ECO:0007669"/>
    <property type="project" value="TreeGrafter"/>
</dbReference>
<evidence type="ECO:0000256" key="3">
    <source>
        <dbReference type="ARBA" id="ARBA00023125"/>
    </source>
</evidence>
<reference evidence="8 9" key="1">
    <citation type="submission" date="2015-01" db="EMBL/GenBank/DDBJ databases">
        <title>The Genome Sequence of Rhinocladiella mackenzie CBS 650.93.</title>
        <authorList>
            <consortium name="The Broad Institute Genomics Platform"/>
            <person name="Cuomo C."/>
            <person name="de Hoog S."/>
            <person name="Gorbushina A."/>
            <person name="Stielow B."/>
            <person name="Teixiera M."/>
            <person name="Abouelleil A."/>
            <person name="Chapman S.B."/>
            <person name="Priest M."/>
            <person name="Young S.K."/>
            <person name="Wortman J."/>
            <person name="Nusbaum C."/>
            <person name="Birren B."/>
        </authorList>
    </citation>
    <scope>NUCLEOTIDE SEQUENCE [LARGE SCALE GENOMIC DNA]</scope>
    <source>
        <strain evidence="8 9">CBS 650.93</strain>
    </source>
</reference>
<dbReference type="VEuPathDB" id="FungiDB:Z518_01317"/>
<dbReference type="PANTHER" id="PTHR47424">
    <property type="entry name" value="REGULATORY PROTEIN GAL4"/>
    <property type="match status" value="1"/>
</dbReference>
<keyword evidence="4" id="KW-0804">Transcription</keyword>
<dbReference type="SMART" id="SM00066">
    <property type="entry name" value="GAL4"/>
    <property type="match status" value="1"/>
</dbReference>
<dbReference type="Gene3D" id="4.10.240.10">
    <property type="entry name" value="Zn(2)-C6 fungal-type DNA-binding domain"/>
    <property type="match status" value="1"/>
</dbReference>
<dbReference type="CDD" id="cd12148">
    <property type="entry name" value="fungal_TF_MHR"/>
    <property type="match status" value="1"/>
</dbReference>
<dbReference type="InterPro" id="IPR051127">
    <property type="entry name" value="Fungal_SecMet_Regulators"/>
</dbReference>
<dbReference type="Proteomes" id="UP000053617">
    <property type="component" value="Unassembled WGS sequence"/>
</dbReference>
<dbReference type="CDD" id="cd00067">
    <property type="entry name" value="GAL4"/>
    <property type="match status" value="1"/>
</dbReference>
<dbReference type="InterPro" id="IPR001138">
    <property type="entry name" value="Zn2Cys6_DnaBD"/>
</dbReference>
<feature type="region of interest" description="Disordered" evidence="6">
    <location>
        <begin position="162"/>
        <end position="201"/>
    </location>
</feature>
<feature type="region of interest" description="Disordered" evidence="6">
    <location>
        <begin position="1"/>
        <end position="25"/>
    </location>
</feature>
<dbReference type="RefSeq" id="XP_013277372.1">
    <property type="nucleotide sequence ID" value="XM_013421918.1"/>
</dbReference>
<proteinExistence type="predicted"/>
<gene>
    <name evidence="8" type="ORF">Z518_01317</name>
</gene>
<keyword evidence="5" id="KW-0539">Nucleus</keyword>
<dbReference type="EMBL" id="KN847475">
    <property type="protein sequence ID" value="KIX10236.1"/>
    <property type="molecule type" value="Genomic_DNA"/>
</dbReference>
<sequence length="723" mass="80205">MPAEPVSQPGRIARNRQQTSVARRKRDRYTTHACNRCKAAKVRCDGRLPCAYCAARDPTTCHYSAQRLPSFLAEERQQDRFQASVLTLLEQQSEKLDLLTGQTAMLAAAHKLPVLPLFNGGTFESDTKQALPLFLSPTSSLFCVNVIDARVRKLEHPASEVPTLRIATAPSPTPSSDPSDVSESSPQMHPPPQSPYSSSTRPLEELDRNHIMQIVESYGYLEGVMYPIVDTAEIMQTAKCFLDARARDSNRTGVGFHLSELGRNDLAILKLVVAIGLLTEGDMHNTMTLRLFQSVQPDVESLVWGAAVDLKDLVLMTLVSLYSLHRGTWRWGWRFLGNVTRTILELGLNREIVLARSFPNPSTRIRAINTIWTVYVLERQLSYGLGVTNAVQDLRLEATFPQPVGAPFLKAMIEYARIGKQATDDLLGDRDPGHQQLNNWQDNYAFFQYQLERWTQYTSSGFAPTSISNKVGTGLQFVRTILSLRANHLRILVARAFLCTGLRTAAPLDIWTTSVDVAADTVQTLANLDHFTKEYRFHQAQFNHFLVSALDILLFATTCESSKHGNPLANGKEIIVTDAIGLKARQSSMVALNLLRNLAGTTHHSKYLWERMREVAARLNLSNYLFSSTSGTGSAASAKAGSEIHPQATTGGLINPTNPDDVGITMSQSKHSSIGQHDINGERPMLYIPTDDVAAWDFGGPLSLSEFELPPDTSSLLDTRWFP</sequence>
<evidence type="ECO:0000313" key="9">
    <source>
        <dbReference type="Proteomes" id="UP000053617"/>
    </source>
</evidence>
<dbReference type="GO" id="GO:0000435">
    <property type="term" value="P:positive regulation of transcription from RNA polymerase II promoter by galactose"/>
    <property type="evidence" value="ECO:0007669"/>
    <property type="project" value="TreeGrafter"/>
</dbReference>
<name>A0A0D2J3E6_9EURO</name>
<dbReference type="HOGENOM" id="CLU_008828_2_0_1"/>
<evidence type="ECO:0000256" key="1">
    <source>
        <dbReference type="ARBA" id="ARBA00022723"/>
    </source>
</evidence>
<evidence type="ECO:0000259" key="7">
    <source>
        <dbReference type="PROSITE" id="PS50048"/>
    </source>
</evidence>
<dbReference type="STRING" id="1442369.A0A0D2J3E6"/>
<dbReference type="GO" id="GO:0006351">
    <property type="term" value="P:DNA-templated transcription"/>
    <property type="evidence" value="ECO:0007669"/>
    <property type="project" value="InterPro"/>
</dbReference>
<dbReference type="SUPFAM" id="SSF57701">
    <property type="entry name" value="Zn2/Cys6 DNA-binding domain"/>
    <property type="match status" value="1"/>
</dbReference>
<dbReference type="GeneID" id="25289388"/>
<dbReference type="PROSITE" id="PS50048">
    <property type="entry name" value="ZN2_CY6_FUNGAL_2"/>
    <property type="match status" value="1"/>
</dbReference>
<dbReference type="PROSITE" id="PS00463">
    <property type="entry name" value="ZN2_CY6_FUNGAL_1"/>
    <property type="match status" value="1"/>
</dbReference>
<feature type="domain" description="Zn(2)-C6 fungal-type" evidence="7">
    <location>
        <begin position="33"/>
        <end position="63"/>
    </location>
</feature>
<dbReference type="SMART" id="SM00906">
    <property type="entry name" value="Fungal_trans"/>
    <property type="match status" value="1"/>
</dbReference>
<evidence type="ECO:0000256" key="6">
    <source>
        <dbReference type="SAM" id="MobiDB-lite"/>
    </source>
</evidence>
<dbReference type="InterPro" id="IPR007219">
    <property type="entry name" value="XnlR_reg_dom"/>
</dbReference>
<evidence type="ECO:0000256" key="2">
    <source>
        <dbReference type="ARBA" id="ARBA00023015"/>
    </source>
</evidence>
<dbReference type="PANTHER" id="PTHR47424:SF5">
    <property type="entry name" value="ZN(II)2CYS6 TRANSCRIPTION FACTOR (EUROFUNG)"/>
    <property type="match status" value="1"/>
</dbReference>
<accession>A0A0D2J3E6</accession>
<organism evidence="8 9">
    <name type="scientific">Rhinocladiella mackenziei CBS 650.93</name>
    <dbReference type="NCBI Taxonomy" id="1442369"/>
    <lineage>
        <taxon>Eukaryota</taxon>
        <taxon>Fungi</taxon>
        <taxon>Dikarya</taxon>
        <taxon>Ascomycota</taxon>
        <taxon>Pezizomycotina</taxon>
        <taxon>Eurotiomycetes</taxon>
        <taxon>Chaetothyriomycetidae</taxon>
        <taxon>Chaetothyriales</taxon>
        <taxon>Herpotrichiellaceae</taxon>
        <taxon>Rhinocladiella</taxon>
    </lineage>
</organism>